<protein>
    <recommendedName>
        <fullName evidence="4">Secreted protein</fullName>
    </recommendedName>
</protein>
<evidence type="ECO:0000256" key="1">
    <source>
        <dbReference type="SAM" id="SignalP"/>
    </source>
</evidence>
<reference evidence="2 3" key="1">
    <citation type="submission" date="2024-04" db="EMBL/GenBank/DDBJ databases">
        <authorList>
            <person name="Fracassetti M."/>
        </authorList>
    </citation>
    <scope>NUCLEOTIDE SEQUENCE [LARGE SCALE GENOMIC DNA]</scope>
</reference>
<accession>A0AAV2FHC8</accession>
<feature type="signal peptide" evidence="1">
    <location>
        <begin position="1"/>
        <end position="28"/>
    </location>
</feature>
<feature type="chain" id="PRO_5043606777" description="Secreted protein" evidence="1">
    <location>
        <begin position="29"/>
        <end position="104"/>
    </location>
</feature>
<keyword evidence="3" id="KW-1185">Reference proteome</keyword>
<evidence type="ECO:0000313" key="3">
    <source>
        <dbReference type="Proteomes" id="UP001497516"/>
    </source>
</evidence>
<gene>
    <name evidence="2" type="ORF">LTRI10_LOCUS37963</name>
</gene>
<evidence type="ECO:0008006" key="4">
    <source>
        <dbReference type="Google" id="ProtNLM"/>
    </source>
</evidence>
<organism evidence="2 3">
    <name type="scientific">Linum trigynum</name>
    <dbReference type="NCBI Taxonomy" id="586398"/>
    <lineage>
        <taxon>Eukaryota</taxon>
        <taxon>Viridiplantae</taxon>
        <taxon>Streptophyta</taxon>
        <taxon>Embryophyta</taxon>
        <taxon>Tracheophyta</taxon>
        <taxon>Spermatophyta</taxon>
        <taxon>Magnoliopsida</taxon>
        <taxon>eudicotyledons</taxon>
        <taxon>Gunneridae</taxon>
        <taxon>Pentapetalae</taxon>
        <taxon>rosids</taxon>
        <taxon>fabids</taxon>
        <taxon>Malpighiales</taxon>
        <taxon>Linaceae</taxon>
        <taxon>Linum</taxon>
    </lineage>
</organism>
<dbReference type="Proteomes" id="UP001497516">
    <property type="component" value="Chromosome 6"/>
</dbReference>
<proteinExistence type="predicted"/>
<name>A0AAV2FHC8_9ROSI</name>
<dbReference type="AlphaFoldDB" id="A0AAV2FHC8"/>
<keyword evidence="1" id="KW-0732">Signal</keyword>
<evidence type="ECO:0000313" key="2">
    <source>
        <dbReference type="EMBL" id="CAL1397686.1"/>
    </source>
</evidence>
<sequence length="104" mass="11442">MLNLCILVQLPCLLCLILRLILPAPNKSHQVRFHALVPNVNSLLELKHFLFHLFCSIFADDILTSPFEGTRCPDQTTSSVVATIGVDLASPPTTSPPPPLALWQ</sequence>
<dbReference type="EMBL" id="OZ034819">
    <property type="protein sequence ID" value="CAL1397686.1"/>
    <property type="molecule type" value="Genomic_DNA"/>
</dbReference>